<proteinExistence type="predicted"/>
<reference evidence="2 3" key="1">
    <citation type="submission" date="2018-02" db="EMBL/GenBank/DDBJ databases">
        <title>Draft genome sequences of Elsinoe sp., causing black scab on jojoba.</title>
        <authorList>
            <person name="Stodart B."/>
            <person name="Jeffress S."/>
            <person name="Ash G."/>
            <person name="Arun Chinnappa K."/>
        </authorList>
    </citation>
    <scope>NUCLEOTIDE SEQUENCE [LARGE SCALE GENOMIC DNA]</scope>
    <source>
        <strain evidence="2 3">Hillstone_2</strain>
    </source>
</reference>
<protein>
    <submittedName>
        <fullName evidence="2">Uncharacterized protein</fullName>
    </submittedName>
</protein>
<dbReference type="AlphaFoldDB" id="A0A4U7BAV8"/>
<dbReference type="Proteomes" id="UP000308133">
    <property type="component" value="Unassembled WGS sequence"/>
</dbReference>
<feature type="region of interest" description="Disordered" evidence="1">
    <location>
        <begin position="79"/>
        <end position="104"/>
    </location>
</feature>
<organism evidence="2 3">
    <name type="scientific">Elsinoe australis</name>
    <dbReference type="NCBI Taxonomy" id="40998"/>
    <lineage>
        <taxon>Eukaryota</taxon>
        <taxon>Fungi</taxon>
        <taxon>Dikarya</taxon>
        <taxon>Ascomycota</taxon>
        <taxon>Pezizomycotina</taxon>
        <taxon>Dothideomycetes</taxon>
        <taxon>Dothideomycetidae</taxon>
        <taxon>Myriangiales</taxon>
        <taxon>Elsinoaceae</taxon>
        <taxon>Elsinoe</taxon>
    </lineage>
</organism>
<dbReference type="EMBL" id="PTQR01000035">
    <property type="protein sequence ID" value="TKX24977.1"/>
    <property type="molecule type" value="Genomic_DNA"/>
</dbReference>
<gene>
    <name evidence="2" type="ORF">C1H76_2754</name>
</gene>
<sequence length="153" mass="16689">MPNQASSEPVQPAPAAATPPIDHGAANSPPAQNTAMLLILDLVKERFQQMMGELRLPTRSFSLNNRLLDIQGQYLLQSASGSRHRPVPGRTIPHPPMGTSGRPHSITAGIARRDFLRQRRAIGPPTYARHMASQDLSAMLNDDYDSDDSLSDV</sequence>
<comment type="caution">
    <text evidence="2">The sequence shown here is derived from an EMBL/GenBank/DDBJ whole genome shotgun (WGS) entry which is preliminary data.</text>
</comment>
<evidence type="ECO:0000256" key="1">
    <source>
        <dbReference type="SAM" id="MobiDB-lite"/>
    </source>
</evidence>
<name>A0A4U7BAV8_9PEZI</name>
<feature type="region of interest" description="Disordered" evidence="1">
    <location>
        <begin position="1"/>
        <end position="29"/>
    </location>
</feature>
<evidence type="ECO:0000313" key="3">
    <source>
        <dbReference type="Proteomes" id="UP000308133"/>
    </source>
</evidence>
<evidence type="ECO:0000313" key="2">
    <source>
        <dbReference type="EMBL" id="TKX24977.1"/>
    </source>
</evidence>
<accession>A0A4U7BAV8</accession>